<evidence type="ECO:0000313" key="1">
    <source>
        <dbReference type="EMBL" id="VTZ59980.1"/>
    </source>
</evidence>
<proteinExistence type="predicted"/>
<protein>
    <submittedName>
        <fullName evidence="1">Uncharacterized protein</fullName>
    </submittedName>
</protein>
<dbReference type="AlphaFoldDB" id="A0A508WR61"/>
<reference evidence="1" key="1">
    <citation type="submission" date="2019-06" db="EMBL/GenBank/DDBJ databases">
        <authorList>
            <person name="Le Quere A."/>
            <person name="Colella S."/>
        </authorList>
    </citation>
    <scope>NUCLEOTIDE SEQUENCE</scope>
    <source>
        <strain evidence="1">EmedicaeMD41</strain>
    </source>
</reference>
<sequence length="242" mass="26872">MLGFDHHRHAPGHEGLIDGPGDLRRHCLLRLQAAGVNIDDTGDFGKAEHATVRQVGDMGLADNRHHMVLAMRIERDVLFEHDIIVAGDFLEGSAEHVFRREIVAAENFPICLGDTRGRVLQAFSCRIFARPAQQYTNGFFGFLLRRTTACIVEHRKILYYGVHMAPLSNTKLLTFYLSDNSPLAIRLTLQAWVPLAGSGAFGSRLSSALDRPARFPKQQATLDPLAELSPQHDIAYSMGPYG</sequence>
<organism evidence="1">
    <name type="scientific">Sinorhizobium medicae</name>
    <dbReference type="NCBI Taxonomy" id="110321"/>
    <lineage>
        <taxon>Bacteria</taxon>
        <taxon>Pseudomonadati</taxon>
        <taxon>Pseudomonadota</taxon>
        <taxon>Alphaproteobacteria</taxon>
        <taxon>Hyphomicrobiales</taxon>
        <taxon>Rhizobiaceae</taxon>
        <taxon>Sinorhizobium/Ensifer group</taxon>
        <taxon>Sinorhizobium</taxon>
    </lineage>
</organism>
<name>A0A508WR61_9HYPH</name>
<dbReference type="Proteomes" id="UP000507954">
    <property type="component" value="Unassembled WGS sequence"/>
</dbReference>
<gene>
    <name evidence="1" type="ORF">EMEDMD4_130031</name>
</gene>
<accession>A0A508WR61</accession>
<dbReference type="EMBL" id="CABFNB010000035">
    <property type="protein sequence ID" value="VTZ59980.1"/>
    <property type="molecule type" value="Genomic_DNA"/>
</dbReference>